<comment type="cofactor">
    <cofactor evidence="1">
        <name>Mg(2+)</name>
        <dbReference type="ChEBI" id="CHEBI:18420"/>
    </cofactor>
</comment>
<evidence type="ECO:0000313" key="6">
    <source>
        <dbReference type="Proteomes" id="UP000193207"/>
    </source>
</evidence>
<protein>
    <submittedName>
        <fullName evidence="5">VRR-NUC domain protein</fullName>
    </submittedName>
</protein>
<sequence>MSNTETDIHNRILVALSREFHPRGIFWRQNAGKIRSDRGAWVSLGPTGISDIVGVLDGRSVFVEVKTATGKQRKAQKSFQVAVEKAGGIYIIARSPEDAISQVYPSAHDRLAASSA</sequence>
<feature type="domain" description="VRR-NUC" evidence="4">
    <location>
        <begin position="3"/>
        <end position="97"/>
    </location>
</feature>
<accession>A0A1X6Y5C8</accession>
<evidence type="ECO:0000256" key="3">
    <source>
        <dbReference type="ARBA" id="ARBA00022801"/>
    </source>
</evidence>
<dbReference type="GO" id="GO:0016788">
    <property type="term" value="F:hydrolase activity, acting on ester bonds"/>
    <property type="evidence" value="ECO:0007669"/>
    <property type="project" value="InterPro"/>
</dbReference>
<dbReference type="GO" id="GO:0003676">
    <property type="term" value="F:nucleic acid binding"/>
    <property type="evidence" value="ECO:0007669"/>
    <property type="project" value="InterPro"/>
</dbReference>
<proteinExistence type="predicted"/>
<keyword evidence="3" id="KW-0378">Hydrolase</keyword>
<evidence type="ECO:0000256" key="1">
    <source>
        <dbReference type="ARBA" id="ARBA00001946"/>
    </source>
</evidence>
<dbReference type="AlphaFoldDB" id="A0A1X6Y5C8"/>
<name>A0A1X6Y5C8_9RHOB</name>
<organism evidence="5 6">
    <name type="scientific">Roseovarius halotolerans</name>
    <dbReference type="NCBI Taxonomy" id="505353"/>
    <lineage>
        <taxon>Bacteria</taxon>
        <taxon>Pseudomonadati</taxon>
        <taxon>Pseudomonadota</taxon>
        <taxon>Alphaproteobacteria</taxon>
        <taxon>Rhodobacterales</taxon>
        <taxon>Roseobacteraceae</taxon>
        <taxon>Roseovarius</taxon>
    </lineage>
</organism>
<gene>
    <name evidence="5" type="ORF">ROH8110_00056</name>
</gene>
<dbReference type="SUPFAM" id="SSF52980">
    <property type="entry name" value="Restriction endonuclease-like"/>
    <property type="match status" value="1"/>
</dbReference>
<keyword evidence="2" id="KW-0540">Nuclease</keyword>
<dbReference type="GO" id="GO:0004518">
    <property type="term" value="F:nuclease activity"/>
    <property type="evidence" value="ECO:0007669"/>
    <property type="project" value="UniProtKB-KW"/>
</dbReference>
<dbReference type="InterPro" id="IPR011856">
    <property type="entry name" value="tRNA_endonuc-like_dom_sf"/>
</dbReference>
<dbReference type="RefSeq" id="WP_085815805.1">
    <property type="nucleotide sequence ID" value="NZ_FWFU01000001.1"/>
</dbReference>
<keyword evidence="6" id="KW-1185">Reference proteome</keyword>
<dbReference type="Proteomes" id="UP000193207">
    <property type="component" value="Unassembled WGS sequence"/>
</dbReference>
<evidence type="ECO:0000313" key="5">
    <source>
        <dbReference type="EMBL" id="SLN11063.1"/>
    </source>
</evidence>
<dbReference type="Gene3D" id="3.40.1350.10">
    <property type="match status" value="1"/>
</dbReference>
<dbReference type="EMBL" id="FWFU01000001">
    <property type="protein sequence ID" value="SLN11063.1"/>
    <property type="molecule type" value="Genomic_DNA"/>
</dbReference>
<evidence type="ECO:0000259" key="4">
    <source>
        <dbReference type="SMART" id="SM00990"/>
    </source>
</evidence>
<dbReference type="OrthoDB" id="7219056at2"/>
<evidence type="ECO:0000256" key="2">
    <source>
        <dbReference type="ARBA" id="ARBA00022722"/>
    </source>
</evidence>
<dbReference type="InterPro" id="IPR014883">
    <property type="entry name" value="VRR_NUC"/>
</dbReference>
<dbReference type="InterPro" id="IPR011335">
    <property type="entry name" value="Restrct_endonuc-II-like"/>
</dbReference>
<dbReference type="SMART" id="SM00990">
    <property type="entry name" value="VRR_NUC"/>
    <property type="match status" value="1"/>
</dbReference>
<reference evidence="5 6" key="1">
    <citation type="submission" date="2017-03" db="EMBL/GenBank/DDBJ databases">
        <authorList>
            <person name="Afonso C.L."/>
            <person name="Miller P.J."/>
            <person name="Scott M.A."/>
            <person name="Spackman E."/>
            <person name="Goraichik I."/>
            <person name="Dimitrov K.M."/>
            <person name="Suarez D.L."/>
            <person name="Swayne D.E."/>
        </authorList>
    </citation>
    <scope>NUCLEOTIDE SEQUENCE [LARGE SCALE GENOMIC DNA]</scope>
    <source>
        <strain evidence="5 6">CECT 8110</strain>
    </source>
</reference>